<gene>
    <name evidence="2" type="ORF">P857_780</name>
</gene>
<evidence type="ECO:0000313" key="3">
    <source>
        <dbReference type="Proteomes" id="UP000018951"/>
    </source>
</evidence>
<dbReference type="Gene3D" id="3.20.20.20">
    <property type="entry name" value="Dihydropteroate synthase-like"/>
    <property type="match status" value="1"/>
</dbReference>
<dbReference type="PROSITE" id="PS50972">
    <property type="entry name" value="PTERIN_BINDING"/>
    <property type="match status" value="1"/>
</dbReference>
<dbReference type="Proteomes" id="UP000018951">
    <property type="component" value="Unassembled WGS sequence"/>
</dbReference>
<comment type="caution">
    <text evidence="2">The sequence shown here is derived from an EMBL/GenBank/DDBJ whole genome shotgun (WGS) entry which is preliminary data.</text>
</comment>
<accession>W2UZM1</accession>
<dbReference type="GO" id="GO:0005829">
    <property type="term" value="C:cytosol"/>
    <property type="evidence" value="ECO:0007669"/>
    <property type="project" value="TreeGrafter"/>
</dbReference>
<proteinExistence type="predicted"/>
<dbReference type="SUPFAM" id="SSF51717">
    <property type="entry name" value="Dihydropteroate synthetase-like"/>
    <property type="match status" value="1"/>
</dbReference>
<reference evidence="2 3" key="1">
    <citation type="journal article" date="2013" name="PLoS ONE">
        <title>Bacterial endosymbiosis in a chordate host: long-term co-evolution and conservation of secondary metabolism.</title>
        <authorList>
            <person name="Kwan J.C."/>
            <person name="Schmidt E.W."/>
        </authorList>
    </citation>
    <scope>NUCLEOTIDE SEQUENCE [LARGE SCALE GENOMIC DNA]</scope>
    <source>
        <strain evidence="3">L6</strain>
    </source>
</reference>
<dbReference type="STRING" id="1401685.P857_780"/>
<protein>
    <submittedName>
        <fullName evidence="2">Pterin binding enzyme family protein</fullName>
    </submittedName>
</protein>
<dbReference type="PANTHER" id="PTHR20941:SF1">
    <property type="entry name" value="FOLIC ACID SYNTHESIS PROTEIN FOL1"/>
    <property type="match status" value="1"/>
</dbReference>
<dbReference type="InterPro" id="IPR045031">
    <property type="entry name" value="DHP_synth-like"/>
</dbReference>
<keyword evidence="3" id="KW-1185">Reference proteome</keyword>
<evidence type="ECO:0000259" key="1">
    <source>
        <dbReference type="PROSITE" id="PS50972"/>
    </source>
</evidence>
<dbReference type="AlphaFoldDB" id="W2UZM1"/>
<dbReference type="PANTHER" id="PTHR20941">
    <property type="entry name" value="FOLATE SYNTHESIS PROTEINS"/>
    <property type="match status" value="1"/>
</dbReference>
<dbReference type="PROSITE" id="PS00793">
    <property type="entry name" value="DHPS_2"/>
    <property type="match status" value="1"/>
</dbReference>
<dbReference type="GO" id="GO:0004156">
    <property type="term" value="F:dihydropteroate synthase activity"/>
    <property type="evidence" value="ECO:0007669"/>
    <property type="project" value="TreeGrafter"/>
</dbReference>
<organism evidence="2 3">
    <name type="scientific">Candidatus Xenolissoclinum pacificiensis L6</name>
    <dbReference type="NCBI Taxonomy" id="1401685"/>
    <lineage>
        <taxon>Bacteria</taxon>
        <taxon>Pseudomonadati</taxon>
        <taxon>Pseudomonadota</taxon>
        <taxon>Alphaproteobacteria</taxon>
        <taxon>Rickettsiales</taxon>
        <taxon>Anaplasmataceae</taxon>
        <taxon>Candidatus Xenolissoclinum</taxon>
    </lineage>
</organism>
<name>W2UZM1_9RICK</name>
<sequence length="260" mass="29612">MVAVTKLFGIVNLCSESFTFSSEPVMSQVMRMINQGVDIIDVGAIPTNPKVSRLVTQQEEWVMLRNVLPGIINLAHEHGIWVSLDSFYFGTIRQGVEMGIDIINDQSGLDDPRILELLEYPSVKKAVFMHQCSLPTFSDKLVSGDIIVYLQEYISKKISFFNKHKVDISKLIFDPGLGFGKSIDQCYEVINHISEMRRFPVLIGHSRKRMVASLSPLENPSIEDLDMITFGLSGYMIAKQVDYLRVHNLKFYRKMLDMLK</sequence>
<dbReference type="EMBL" id="AXCJ01000001">
    <property type="protein sequence ID" value="ETO91611.1"/>
    <property type="molecule type" value="Genomic_DNA"/>
</dbReference>
<dbReference type="InterPro" id="IPR000489">
    <property type="entry name" value="Pterin-binding_dom"/>
</dbReference>
<evidence type="ECO:0000313" key="2">
    <source>
        <dbReference type="EMBL" id="ETO91611.1"/>
    </source>
</evidence>
<dbReference type="InterPro" id="IPR011005">
    <property type="entry name" value="Dihydropteroate_synth-like_sf"/>
</dbReference>
<dbReference type="GO" id="GO:0046654">
    <property type="term" value="P:tetrahydrofolate biosynthetic process"/>
    <property type="evidence" value="ECO:0007669"/>
    <property type="project" value="TreeGrafter"/>
</dbReference>
<feature type="domain" description="Pterin-binding" evidence="1">
    <location>
        <begin position="5"/>
        <end position="257"/>
    </location>
</feature>
<dbReference type="Pfam" id="PF00809">
    <property type="entry name" value="Pterin_bind"/>
    <property type="match status" value="1"/>
</dbReference>